<dbReference type="InterPro" id="IPR052842">
    <property type="entry name" value="ER_Co-chaperone"/>
</dbReference>
<dbReference type="ExpressionAtlas" id="A0A1D6KGS4">
    <property type="expression patterns" value="baseline and differential"/>
</dbReference>
<gene>
    <name evidence="1" type="ORF">ZEAMMB73_Zm00001d031173</name>
</gene>
<dbReference type="EMBL" id="CM007647">
    <property type="protein sequence ID" value="ONM02276.1"/>
    <property type="molecule type" value="Genomic_DNA"/>
</dbReference>
<accession>A0A1D6KGS4</accession>
<evidence type="ECO:0000313" key="1">
    <source>
        <dbReference type="EMBL" id="ONM02276.1"/>
    </source>
</evidence>
<protein>
    <submittedName>
        <fullName evidence="1">DnaJ protein ERDJ3A</fullName>
    </submittedName>
</protein>
<organism evidence="1">
    <name type="scientific">Zea mays</name>
    <name type="common">Maize</name>
    <dbReference type="NCBI Taxonomy" id="4577"/>
    <lineage>
        <taxon>Eukaryota</taxon>
        <taxon>Viridiplantae</taxon>
        <taxon>Streptophyta</taxon>
        <taxon>Embryophyta</taxon>
        <taxon>Tracheophyta</taxon>
        <taxon>Spermatophyta</taxon>
        <taxon>Magnoliopsida</taxon>
        <taxon>Liliopsida</taxon>
        <taxon>Poales</taxon>
        <taxon>Poaceae</taxon>
        <taxon>PACMAD clade</taxon>
        <taxon>Panicoideae</taxon>
        <taxon>Andropogonodae</taxon>
        <taxon>Andropogoneae</taxon>
        <taxon>Tripsacinae</taxon>
        <taxon>Zea</taxon>
    </lineage>
</organism>
<dbReference type="PANTHER" id="PTHR45184:SF1">
    <property type="entry name" value="DNAJ PROTEIN ERDJ3A"/>
    <property type="match status" value="1"/>
</dbReference>
<name>A0A1D6KGS4_MAIZE</name>
<sequence>MKDLRSGVKELKTLLDSFEKKNKKLLSNLANKKPSGQWEEIKKIPLLTASNFEEICGEKTLISKKTLIRGQNYNSRNVVSYALLDKDKQSAFLSSFDKSGYRSSDKLLIAYKEPIIIMLLLFRTEGRFGCNVSHVNTYSGIAGKSMDKFGALISSFRYPGPRASGLRAPLKDVKNTLSVRCMFNQILLDVWLSQGIQSSLIILGGSLRSRMWWSTCHQESILTKHPLLSRMVSCLCVHHLGHP</sequence>
<dbReference type="AlphaFoldDB" id="A0A1D6KGS4"/>
<dbReference type="PaxDb" id="4577-GRMZM2G428201_P01"/>
<reference evidence="1" key="1">
    <citation type="submission" date="2015-12" db="EMBL/GenBank/DDBJ databases">
        <title>Update maize B73 reference genome by single molecule sequencing technologies.</title>
        <authorList>
            <consortium name="Maize Genome Sequencing Project"/>
            <person name="Ware D."/>
        </authorList>
    </citation>
    <scope>NUCLEOTIDE SEQUENCE [LARGE SCALE GENOMIC DNA]</scope>
    <source>
        <tissue evidence="1">Seedling</tissue>
    </source>
</reference>
<proteinExistence type="predicted"/>
<dbReference type="InParanoid" id="A0A1D6KGS4"/>
<dbReference type="eggNOG" id="KOG1187">
    <property type="taxonomic scope" value="Eukaryota"/>
</dbReference>
<dbReference type="STRING" id="4577.A0A1D6KGS4"/>
<dbReference type="PANTHER" id="PTHR45184">
    <property type="entry name" value="DNAJ PROTEIN ERDJ3A"/>
    <property type="match status" value="1"/>
</dbReference>
<dbReference type="eggNOG" id="KOG0714">
    <property type="taxonomic scope" value="Eukaryota"/>
</dbReference>